<keyword evidence="4" id="KW-1185">Reference proteome</keyword>
<dbReference type="InterPro" id="IPR008984">
    <property type="entry name" value="SMAD_FHA_dom_sf"/>
</dbReference>
<evidence type="ECO:0000313" key="4">
    <source>
        <dbReference type="Proteomes" id="UP000245591"/>
    </source>
</evidence>
<dbReference type="Pfam" id="PF00498">
    <property type="entry name" value="FHA"/>
    <property type="match status" value="1"/>
</dbReference>
<reference evidence="3 4" key="1">
    <citation type="journal article" date="2018" name="MBio">
        <title>Comparative Genomics Reveals the Core Gene Toolbox for the Fungus-Insect Symbiosis.</title>
        <authorList>
            <person name="Wang Y."/>
            <person name="Stata M."/>
            <person name="Wang W."/>
            <person name="Stajich J.E."/>
            <person name="White M.M."/>
            <person name="Moncalvo J.M."/>
        </authorList>
    </citation>
    <scope>NUCLEOTIDE SEQUENCE [LARGE SCALE GENOMIC DNA]</scope>
    <source>
        <strain evidence="3 4">AUS-126-30</strain>
    </source>
</reference>
<name>A0A2U1JF75_SMIAN</name>
<evidence type="ECO:0000313" key="3">
    <source>
        <dbReference type="EMBL" id="PWA03648.1"/>
    </source>
</evidence>
<dbReference type="PROSITE" id="PS50006">
    <property type="entry name" value="FHA_DOMAIN"/>
    <property type="match status" value="1"/>
</dbReference>
<dbReference type="Gene3D" id="2.60.200.20">
    <property type="match status" value="1"/>
</dbReference>
<evidence type="ECO:0000259" key="2">
    <source>
        <dbReference type="PROSITE" id="PS50006"/>
    </source>
</evidence>
<protein>
    <recommendedName>
        <fullName evidence="2">FHA domain-containing protein</fullName>
    </recommendedName>
</protein>
<dbReference type="AlphaFoldDB" id="A0A2U1JF75"/>
<evidence type="ECO:0000256" key="1">
    <source>
        <dbReference type="SAM" id="MobiDB-lite"/>
    </source>
</evidence>
<feature type="compositionally biased region" description="Polar residues" evidence="1">
    <location>
        <begin position="1227"/>
        <end position="1237"/>
    </location>
</feature>
<feature type="region of interest" description="Disordered" evidence="1">
    <location>
        <begin position="992"/>
        <end position="1034"/>
    </location>
</feature>
<gene>
    <name evidence="3" type="ORF">BB558_000195</name>
</gene>
<feature type="compositionally biased region" description="Polar residues" evidence="1">
    <location>
        <begin position="1008"/>
        <end position="1024"/>
    </location>
</feature>
<dbReference type="InterPro" id="IPR000253">
    <property type="entry name" value="FHA_dom"/>
</dbReference>
<sequence length="1269" mass="143156">MNIRKRLRLVNSDAKKDDFETDTNKNKDYKCAIYTNLDLSIIPSSESKEFIKPRKNSSMFDKSEDELHFPVKNKSNENISQETFIEKTWLIYIRNFSSGELVSKYILKRGSYIMGRSIDADIRLDSQRVSGKHVKIDIKENMYLNILKSKNGVSIDKLSNRLKNISVVEITKPTNIWVADVEIYVEPVSINQSVSNRPSWVCSSIQITNSQNWDENDIQDLCTPYVHIDNENVVRKSSTGSDKDILKAIQNEWSPQPPSQNYKKEICKTENVKDSEHDINIISSGNFVTNVERFSFFRIRSDPIETQDKISVFGVGNEYIESDKEISQVKETQISIYSFQPTNERNIDNLQKENSYSEDFNNPEDYYDEHIYTSDAHSNKYQSCNNTSPEKEKLSSKEGFVDQNMFLEGENEFSVCPSLTVLLPSPVIPKVDQSIETFPQINPITVLPTQLIIAPILARTDIKTFCEDHTQETIYSEFEQSQESLLLESLNDYYETMHSHAFKGSQNILQNTTSNGFNRNNKLEDLDISYKTMGGVCVREYDEKVSAIDISHNTGDTKRDRFIFKSATVSNSSQTEIPKKLNKRSKSWGGFKAIKNSKKLNDFNDQKTITCSTKEFIQKTDDVFDSNQYIRLKRYKSLPTQQPTLFGRNLLAKSKTFPHFDLNFTFKCNQSGYENLEIQDLSLSDKSSEHKEYRVLNPLAQKNEISLENIDGDHMGTAGCKDICTPEDFVGESDYKRVAGVKRKAKSLVEFVDKTMYQNVKKTFSSGCLKFGGKNQSFECRQDLILDRNFDPNRLSSNLYNFIPNPVENSQSTISLKHLDDISGSKNDLVNKSSDEHDSGSGGILDICDTERFGGDEEVQPDTNCSGRKSDDIETLLELSGNNQSIGKAEENRIVLAKTDTEKSDGINTNEIGTKADFGVEGVSENKFIKMETVPVPIFKPTRQVKSLGLRRAYKTKVSSGIGGALARLPPMSDALSNSLFNPLNNNTNNSENSYWGSNVHGNERNRNSVTPTSSFVSDYSQPKASDESTHPEYIGTKYRSADEVVGTSANFYSGVSGNQIGTGRKKAYLGISARRRLNNTEHVENVVEHSLNVVKSSEPILKDSLKKPREKCIKVVKADENKSDHNMETLTNDVPSTLDGNDTKDCFVYIAPDTRLDIKKREIGKSEKEEEKSGFGVEMGVFCGEDDVLLEDELVRDFSGLEENPCSKQTIEDVCGTNESKRRTRSSVAKTEGTTTAKKRETLKKKGGGTSKGGKRGRPPKKSKKGKN</sequence>
<dbReference type="SUPFAM" id="SSF49879">
    <property type="entry name" value="SMAD/FHA domain"/>
    <property type="match status" value="1"/>
</dbReference>
<feature type="compositionally biased region" description="Basic residues" evidence="1">
    <location>
        <begin position="1242"/>
        <end position="1269"/>
    </location>
</feature>
<proteinExistence type="predicted"/>
<dbReference type="CDD" id="cd00060">
    <property type="entry name" value="FHA"/>
    <property type="match status" value="1"/>
</dbReference>
<feature type="region of interest" description="Disordered" evidence="1">
    <location>
        <begin position="1210"/>
        <end position="1269"/>
    </location>
</feature>
<comment type="caution">
    <text evidence="3">The sequence shown here is derived from an EMBL/GenBank/DDBJ whole genome shotgun (WGS) entry which is preliminary data.</text>
</comment>
<dbReference type="Proteomes" id="UP000245591">
    <property type="component" value="Unassembled WGS sequence"/>
</dbReference>
<feature type="domain" description="FHA" evidence="2">
    <location>
        <begin position="112"/>
        <end position="156"/>
    </location>
</feature>
<accession>A0A2U1JF75</accession>
<dbReference type="EMBL" id="MBFU01000009">
    <property type="protein sequence ID" value="PWA03648.1"/>
    <property type="molecule type" value="Genomic_DNA"/>
</dbReference>
<organism evidence="3 4">
    <name type="scientific">Smittium angustum</name>
    <dbReference type="NCBI Taxonomy" id="133377"/>
    <lineage>
        <taxon>Eukaryota</taxon>
        <taxon>Fungi</taxon>
        <taxon>Fungi incertae sedis</taxon>
        <taxon>Zoopagomycota</taxon>
        <taxon>Kickxellomycotina</taxon>
        <taxon>Harpellomycetes</taxon>
        <taxon>Harpellales</taxon>
        <taxon>Legeriomycetaceae</taxon>
        <taxon>Smittium</taxon>
    </lineage>
</organism>